<gene>
    <name evidence="1" type="ORF">IAB36_03610</name>
</gene>
<dbReference type="AlphaFoldDB" id="A0A9D1AJG6"/>
<evidence type="ECO:0000313" key="1">
    <source>
        <dbReference type="EMBL" id="HIR40896.1"/>
    </source>
</evidence>
<dbReference type="EMBL" id="DVGY01000081">
    <property type="protein sequence ID" value="HIR40896.1"/>
    <property type="molecule type" value="Genomic_DNA"/>
</dbReference>
<name>A0A9D1AJG6_9FIRM</name>
<dbReference type="Proteomes" id="UP000886749">
    <property type="component" value="Unassembled WGS sequence"/>
</dbReference>
<accession>A0A9D1AJG6</accession>
<proteinExistence type="predicted"/>
<organism evidence="1 2">
    <name type="scientific">Candidatus Egerieicola pullicola</name>
    <dbReference type="NCBI Taxonomy" id="2840775"/>
    <lineage>
        <taxon>Bacteria</taxon>
        <taxon>Bacillati</taxon>
        <taxon>Bacillota</taxon>
        <taxon>Clostridia</taxon>
        <taxon>Eubacteriales</taxon>
        <taxon>Oscillospiraceae</taxon>
        <taxon>Oscillospiraceae incertae sedis</taxon>
        <taxon>Candidatus Egerieicola</taxon>
    </lineage>
</organism>
<reference evidence="1" key="2">
    <citation type="journal article" date="2021" name="PeerJ">
        <title>Extensive microbial diversity within the chicken gut microbiome revealed by metagenomics and culture.</title>
        <authorList>
            <person name="Gilroy R."/>
            <person name="Ravi A."/>
            <person name="Getino M."/>
            <person name="Pursley I."/>
            <person name="Horton D.L."/>
            <person name="Alikhan N.F."/>
            <person name="Baker D."/>
            <person name="Gharbi K."/>
            <person name="Hall N."/>
            <person name="Watson M."/>
            <person name="Adriaenssens E.M."/>
            <person name="Foster-Nyarko E."/>
            <person name="Jarju S."/>
            <person name="Secka A."/>
            <person name="Antonio M."/>
            <person name="Oren A."/>
            <person name="Chaudhuri R.R."/>
            <person name="La Ragione R."/>
            <person name="Hildebrand F."/>
            <person name="Pallen M.J."/>
        </authorList>
    </citation>
    <scope>NUCLEOTIDE SEQUENCE</scope>
    <source>
        <strain evidence="1">CHK184-25365</strain>
    </source>
</reference>
<reference evidence="1" key="1">
    <citation type="submission" date="2020-10" db="EMBL/GenBank/DDBJ databases">
        <authorList>
            <person name="Gilroy R."/>
        </authorList>
    </citation>
    <scope>NUCLEOTIDE SEQUENCE</scope>
    <source>
        <strain evidence="1">CHK184-25365</strain>
    </source>
</reference>
<sequence>MKIKIAYLPQEEAQAKRLEAFLKCLPEVKVKYSFAHPPFRHLYFETKIQEKT</sequence>
<protein>
    <submittedName>
        <fullName evidence="1">Uncharacterized protein</fullName>
    </submittedName>
</protein>
<comment type="caution">
    <text evidence="1">The sequence shown here is derived from an EMBL/GenBank/DDBJ whole genome shotgun (WGS) entry which is preliminary data.</text>
</comment>
<evidence type="ECO:0000313" key="2">
    <source>
        <dbReference type="Proteomes" id="UP000886749"/>
    </source>
</evidence>